<dbReference type="PANTHER" id="PTHR31296:SF1">
    <property type="entry name" value="MITOCHONDRIAL PROTEIN C2ORF69"/>
    <property type="match status" value="1"/>
</dbReference>
<dbReference type="PANTHER" id="PTHR31296">
    <property type="entry name" value="UPF0565 PROTEIN C2ORF69"/>
    <property type="match status" value="1"/>
</dbReference>
<dbReference type="EMBL" id="REGN01001783">
    <property type="protein sequence ID" value="RNA32594.1"/>
    <property type="molecule type" value="Genomic_DNA"/>
</dbReference>
<dbReference type="Proteomes" id="UP000276133">
    <property type="component" value="Unassembled WGS sequence"/>
</dbReference>
<organism evidence="1 2">
    <name type="scientific">Brachionus plicatilis</name>
    <name type="common">Marine rotifer</name>
    <name type="synonym">Brachionus muelleri</name>
    <dbReference type="NCBI Taxonomy" id="10195"/>
    <lineage>
        <taxon>Eukaryota</taxon>
        <taxon>Metazoa</taxon>
        <taxon>Spiralia</taxon>
        <taxon>Gnathifera</taxon>
        <taxon>Rotifera</taxon>
        <taxon>Eurotatoria</taxon>
        <taxon>Monogononta</taxon>
        <taxon>Pseudotrocha</taxon>
        <taxon>Ploima</taxon>
        <taxon>Brachionidae</taxon>
        <taxon>Brachionus</taxon>
    </lineage>
</organism>
<dbReference type="GO" id="GO:0005739">
    <property type="term" value="C:mitochondrion"/>
    <property type="evidence" value="ECO:0007669"/>
    <property type="project" value="TreeGrafter"/>
</dbReference>
<accession>A0A3M7S9X1</accession>
<sequence length="326" mass="37429">MSVVGELSSSKDNSNHVILKQLEGNSDCFNDVIIIKCTQSKAKYNLIYFGGDIQNYEDEMNKSSTCKSFTKWNLLTTGYLLEKKFSSSPETAANILIIRPDFFHLKCFANYSNFVTCTDFGIPITISNAWDSKLDQSELNSMPVQADAGTNKTSCIDHVKKLLFKSLSEYNSSTKKDQIDDKLPIILCGFSKGCVVLNQFCTELCPSIRPSTDYESVHEFLTQIKHIFWLDGGHSGTENSWIKSEEIVQSIKQFKWSCYVFVTPYQLKSQKLMAVQEYHTFIELLKKNDDKENEDYDTNWTLNSNKFLNEIKIIPTWYNIDCCIKY</sequence>
<dbReference type="STRING" id="10195.A0A3M7S9X1"/>
<evidence type="ECO:0000313" key="2">
    <source>
        <dbReference type="Proteomes" id="UP000276133"/>
    </source>
</evidence>
<dbReference type="InterPro" id="IPR018881">
    <property type="entry name" value="C2orf69_mit"/>
</dbReference>
<gene>
    <name evidence="1" type="ORF">BpHYR1_038721</name>
</gene>
<dbReference type="OrthoDB" id="419333at2759"/>
<keyword evidence="2" id="KW-1185">Reference proteome</keyword>
<reference evidence="1 2" key="1">
    <citation type="journal article" date="2018" name="Sci. Rep.">
        <title>Genomic signatures of local adaptation to the degree of environmental predictability in rotifers.</title>
        <authorList>
            <person name="Franch-Gras L."/>
            <person name="Hahn C."/>
            <person name="Garcia-Roger E.M."/>
            <person name="Carmona M.J."/>
            <person name="Serra M."/>
            <person name="Gomez A."/>
        </authorList>
    </citation>
    <scope>NUCLEOTIDE SEQUENCE [LARGE SCALE GENOMIC DNA]</scope>
    <source>
        <strain evidence="1">HYR1</strain>
    </source>
</reference>
<protein>
    <submittedName>
        <fullName evidence="1">Uncharacterized protein</fullName>
    </submittedName>
</protein>
<name>A0A3M7S9X1_BRAPC</name>
<proteinExistence type="predicted"/>
<dbReference type="Pfam" id="PF10561">
    <property type="entry name" value="C2orf69"/>
    <property type="match status" value="1"/>
</dbReference>
<comment type="caution">
    <text evidence="1">The sequence shown here is derived from an EMBL/GenBank/DDBJ whole genome shotgun (WGS) entry which is preliminary data.</text>
</comment>
<dbReference type="AlphaFoldDB" id="A0A3M7S9X1"/>
<evidence type="ECO:0000313" key="1">
    <source>
        <dbReference type="EMBL" id="RNA32594.1"/>
    </source>
</evidence>